<comment type="caution">
    <text evidence="3">The sequence shown here is derived from an EMBL/GenBank/DDBJ whole genome shotgun (WGS) entry which is preliminary data.</text>
</comment>
<accession>A0A6N7EC49</accession>
<name>A0A6N7EC49_9MICO</name>
<evidence type="ECO:0000313" key="4">
    <source>
        <dbReference type="Proteomes" id="UP000437709"/>
    </source>
</evidence>
<feature type="compositionally biased region" description="Basic and acidic residues" evidence="1">
    <location>
        <begin position="31"/>
        <end position="42"/>
    </location>
</feature>
<evidence type="ECO:0000313" key="3">
    <source>
        <dbReference type="EMBL" id="MPV35992.1"/>
    </source>
</evidence>
<sequence>MGEGRREPGRRDTLPLAFFTAIPVNNVMSHTEPDTSNSRDDSSVSSAAHHHHAELWSQLAAREAALVNAVAAGHDHEEQRRALVEFLRGDVFAHLQTEEMVLYNAARGVGAHALVAALELDHKSLLSLVEHIDQAATGLDAALSARALVMLFVLRMEKEETVLIPALAEAGVDVSTLIAGRPEMLGEIDVD</sequence>
<proteinExistence type="predicted"/>
<dbReference type="InterPro" id="IPR012312">
    <property type="entry name" value="Hemerythrin-like"/>
</dbReference>
<dbReference type="AlphaFoldDB" id="A0A6N7EC49"/>
<feature type="region of interest" description="Disordered" evidence="1">
    <location>
        <begin position="28"/>
        <end position="47"/>
    </location>
</feature>
<dbReference type="OrthoDB" id="5149338at2"/>
<dbReference type="EMBL" id="WHPC01000005">
    <property type="protein sequence ID" value="MPV35992.1"/>
    <property type="molecule type" value="Genomic_DNA"/>
</dbReference>
<keyword evidence="4" id="KW-1185">Reference proteome</keyword>
<organism evidence="3 4">
    <name type="scientific">Georgenia subflava</name>
    <dbReference type="NCBI Taxonomy" id="1622177"/>
    <lineage>
        <taxon>Bacteria</taxon>
        <taxon>Bacillati</taxon>
        <taxon>Actinomycetota</taxon>
        <taxon>Actinomycetes</taxon>
        <taxon>Micrococcales</taxon>
        <taxon>Bogoriellaceae</taxon>
        <taxon>Georgenia</taxon>
    </lineage>
</organism>
<reference evidence="3 4" key="1">
    <citation type="submission" date="2019-10" db="EMBL/GenBank/DDBJ databases">
        <title>Georgenia wutianyii sp. nov. and Georgenia yuyongxinii sp. nov. isolated from plateau pika (Ochotona curzoniae) in the Qinghai-Tibet plateau of China.</title>
        <authorList>
            <person name="Tian Z."/>
        </authorList>
    </citation>
    <scope>NUCLEOTIDE SEQUENCE [LARGE SCALE GENOMIC DNA]</scope>
    <source>
        <strain evidence="3 4">JCM 19765</strain>
    </source>
</reference>
<evidence type="ECO:0000256" key="1">
    <source>
        <dbReference type="SAM" id="MobiDB-lite"/>
    </source>
</evidence>
<dbReference type="Proteomes" id="UP000437709">
    <property type="component" value="Unassembled WGS sequence"/>
</dbReference>
<protein>
    <recommendedName>
        <fullName evidence="2">Hemerythrin-like domain-containing protein</fullName>
    </recommendedName>
</protein>
<feature type="domain" description="Hemerythrin-like" evidence="2">
    <location>
        <begin position="49"/>
        <end position="167"/>
    </location>
</feature>
<dbReference type="Pfam" id="PF01814">
    <property type="entry name" value="Hemerythrin"/>
    <property type="match status" value="1"/>
</dbReference>
<evidence type="ECO:0000259" key="2">
    <source>
        <dbReference type="Pfam" id="PF01814"/>
    </source>
</evidence>
<gene>
    <name evidence="3" type="ORF">GB881_02830</name>
</gene>
<dbReference type="Gene3D" id="1.20.120.520">
    <property type="entry name" value="nmb1532 protein domain like"/>
    <property type="match status" value="1"/>
</dbReference>